<gene>
    <name evidence="11" type="ordered locus">Metvu_0249</name>
</gene>
<evidence type="ECO:0000313" key="12">
    <source>
        <dbReference type="Proteomes" id="UP000002063"/>
    </source>
</evidence>
<dbReference type="GO" id="GO:0003724">
    <property type="term" value="F:RNA helicase activity"/>
    <property type="evidence" value="ECO:0007669"/>
    <property type="project" value="InterPro"/>
</dbReference>
<feature type="domain" description="Helicase ATP-binding" evidence="8">
    <location>
        <begin position="38"/>
        <end position="206"/>
    </location>
</feature>
<evidence type="ECO:0000256" key="3">
    <source>
        <dbReference type="ARBA" id="ARBA00022806"/>
    </source>
</evidence>
<reference evidence="11" key="1">
    <citation type="submission" date="2009-10" db="EMBL/GenBank/DDBJ databases">
        <title>Complete sequence of chromosome of Methanocaldococcus vulcanius M7.</title>
        <authorList>
            <consortium name="US DOE Joint Genome Institute"/>
            <person name="Lucas S."/>
            <person name="Copeland A."/>
            <person name="Lapidus A."/>
            <person name="Glavina del Rio T."/>
            <person name="Dalin E."/>
            <person name="Tice H."/>
            <person name="Bruce D."/>
            <person name="Goodwin L."/>
            <person name="Pitluck S."/>
            <person name="Lcollab F.I."/>
            <person name="Brettin T."/>
            <person name="Detter J.C."/>
            <person name="Han C."/>
            <person name="Tapia R."/>
            <person name="Kuske C.R."/>
            <person name="Schmutz J."/>
            <person name="Larimer F."/>
            <person name="Land M."/>
            <person name="Hauser L."/>
            <person name="Kyrpides N."/>
            <person name="Ovchinikova G."/>
            <person name="Sieprawska-Lupa M."/>
            <person name="Whitman W.B."/>
            <person name="Woyke T."/>
        </authorList>
    </citation>
    <scope>NUCLEOTIDE SEQUENCE [LARGE SCALE GENOMIC DNA]</scope>
    <source>
        <strain evidence="11">M7</strain>
    </source>
</reference>
<dbReference type="SUPFAM" id="SSF52540">
    <property type="entry name" value="P-loop containing nucleoside triphosphate hydrolases"/>
    <property type="match status" value="1"/>
</dbReference>
<evidence type="ECO:0000256" key="5">
    <source>
        <dbReference type="PROSITE-ProRule" id="PRU00552"/>
    </source>
</evidence>
<evidence type="ECO:0000313" key="11">
    <source>
        <dbReference type="EMBL" id="ACX72116.1"/>
    </source>
</evidence>
<keyword evidence="2 6" id="KW-0378">Hydrolase</keyword>
<dbReference type="HOGENOM" id="CLU_003041_1_3_2"/>
<dbReference type="KEGG" id="mvu:Metvu_0249"/>
<feature type="domain" description="DEAD-box RNA helicase Q" evidence="10">
    <location>
        <begin position="6"/>
        <end position="34"/>
    </location>
</feature>
<dbReference type="AlphaFoldDB" id="C9REW4"/>
<keyword evidence="4 6" id="KW-0067">ATP-binding</keyword>
<evidence type="ECO:0000256" key="4">
    <source>
        <dbReference type="ARBA" id="ARBA00022840"/>
    </source>
</evidence>
<dbReference type="GO" id="GO:0140097">
    <property type="term" value="F:catalytic activity, acting on DNA"/>
    <property type="evidence" value="ECO:0007669"/>
    <property type="project" value="UniProtKB-ARBA"/>
</dbReference>
<dbReference type="InterPro" id="IPR050079">
    <property type="entry name" value="DEAD_box_RNA_helicase"/>
</dbReference>
<dbReference type="InterPro" id="IPR014001">
    <property type="entry name" value="Helicase_ATP-bd"/>
</dbReference>
<dbReference type="PROSITE" id="PS00039">
    <property type="entry name" value="DEAD_ATP_HELICASE"/>
    <property type="match status" value="1"/>
</dbReference>
<dbReference type="GO" id="GO:0005829">
    <property type="term" value="C:cytosol"/>
    <property type="evidence" value="ECO:0007669"/>
    <property type="project" value="TreeGrafter"/>
</dbReference>
<comment type="similarity">
    <text evidence="6">Belongs to the DEAD box helicase family.</text>
</comment>
<evidence type="ECO:0000259" key="10">
    <source>
        <dbReference type="PROSITE" id="PS51195"/>
    </source>
</evidence>
<evidence type="ECO:0000256" key="6">
    <source>
        <dbReference type="RuleBase" id="RU000492"/>
    </source>
</evidence>
<dbReference type="InterPro" id="IPR001650">
    <property type="entry name" value="Helicase_C-like"/>
</dbReference>
<dbReference type="GO" id="GO:0005524">
    <property type="term" value="F:ATP binding"/>
    <property type="evidence" value="ECO:0007669"/>
    <property type="project" value="UniProtKB-KW"/>
</dbReference>
<dbReference type="PANTHER" id="PTHR47959:SF1">
    <property type="entry name" value="ATP-DEPENDENT RNA HELICASE DBPA"/>
    <property type="match status" value="1"/>
</dbReference>
<dbReference type="InterPro" id="IPR000629">
    <property type="entry name" value="RNA-helicase_DEAD-box_CS"/>
</dbReference>
<dbReference type="Pfam" id="PF00271">
    <property type="entry name" value="Helicase_C"/>
    <property type="match status" value="1"/>
</dbReference>
<evidence type="ECO:0000259" key="9">
    <source>
        <dbReference type="PROSITE" id="PS51194"/>
    </source>
</evidence>
<dbReference type="PANTHER" id="PTHR47959">
    <property type="entry name" value="ATP-DEPENDENT RNA HELICASE RHLE-RELATED"/>
    <property type="match status" value="1"/>
</dbReference>
<dbReference type="SMART" id="SM00490">
    <property type="entry name" value="HELICc"/>
    <property type="match status" value="1"/>
</dbReference>
<evidence type="ECO:0000259" key="8">
    <source>
        <dbReference type="PROSITE" id="PS51192"/>
    </source>
</evidence>
<evidence type="ECO:0000256" key="1">
    <source>
        <dbReference type="ARBA" id="ARBA00022741"/>
    </source>
</evidence>
<dbReference type="InterPro" id="IPR044742">
    <property type="entry name" value="DEAD/DEAH_RhlB"/>
</dbReference>
<keyword evidence="3 6" id="KW-0347">Helicase</keyword>
<sequence length="404" mass="46569">MDVKYMNFEELNLSENTLNAVRNKGFEKPTDIQTKVIPLFLNGEKNIVAQARTGSGKTASFALPLIELINEGEGIKAIILTPTRELAIQVADEINSLKGNKNLKIVKVYGGTPIQPQIKYLKNANIVVGTPGRVLDHINRGTLNLKDVEYFILDEADEMLNMGFIDDVEKILNACNKNRRILLFSATMPVEILNLAKKYMNDYEFVRAKRNADIEQTFIEVDENKRFETLCRILRDRNFYGLVFCKTKKDTKDLANMLRDIGFKAGAIHGDLKQHQREKVVRLFKQKRIKILIATDVMSRGIDVNDLSHVVNYHLPQTPEAYMHRIGRTGRAGKKGKAISIINRKEYRKLKHIERTMKLKIKKYNTKNYNAKNIKSMKNEKKMNQFKEHKSKNEMKKLEKTEIN</sequence>
<dbReference type="eggNOG" id="arCOG00558">
    <property type="taxonomic scope" value="Archaea"/>
</dbReference>
<evidence type="ECO:0000256" key="7">
    <source>
        <dbReference type="SAM" id="MobiDB-lite"/>
    </source>
</evidence>
<dbReference type="Gene3D" id="3.40.50.300">
    <property type="entry name" value="P-loop containing nucleotide triphosphate hydrolases"/>
    <property type="match status" value="2"/>
</dbReference>
<dbReference type="EMBL" id="CP001787">
    <property type="protein sequence ID" value="ACX72116.1"/>
    <property type="molecule type" value="Genomic_DNA"/>
</dbReference>
<dbReference type="InterPro" id="IPR027417">
    <property type="entry name" value="P-loop_NTPase"/>
</dbReference>
<feature type="domain" description="Helicase C-terminal" evidence="9">
    <location>
        <begin position="213"/>
        <end position="375"/>
    </location>
</feature>
<protein>
    <submittedName>
        <fullName evidence="11">DEAD/DEAH box helicase domain protein</fullName>
    </submittedName>
</protein>
<dbReference type="GO" id="GO:0016787">
    <property type="term" value="F:hydrolase activity"/>
    <property type="evidence" value="ECO:0007669"/>
    <property type="project" value="UniProtKB-KW"/>
</dbReference>
<dbReference type="GO" id="GO:0003676">
    <property type="term" value="F:nucleic acid binding"/>
    <property type="evidence" value="ECO:0007669"/>
    <property type="project" value="InterPro"/>
</dbReference>
<keyword evidence="12" id="KW-1185">Reference proteome</keyword>
<dbReference type="PROSITE" id="PS51192">
    <property type="entry name" value="HELICASE_ATP_BIND_1"/>
    <property type="match status" value="1"/>
</dbReference>
<organism evidence="11 12">
    <name type="scientific">Methanocaldococcus vulcanius (strain ATCC 700851 / DSM 12094 / M7)</name>
    <name type="common">Methanococcus vulcanius</name>
    <dbReference type="NCBI Taxonomy" id="579137"/>
    <lineage>
        <taxon>Archaea</taxon>
        <taxon>Methanobacteriati</taxon>
        <taxon>Methanobacteriota</taxon>
        <taxon>Methanomada group</taxon>
        <taxon>Methanococci</taxon>
        <taxon>Methanococcales</taxon>
        <taxon>Methanocaldococcaceae</taxon>
        <taxon>Methanocaldococcus</taxon>
    </lineage>
</organism>
<dbReference type="SMART" id="SM00487">
    <property type="entry name" value="DEXDc"/>
    <property type="match status" value="1"/>
</dbReference>
<dbReference type="CDD" id="cd00268">
    <property type="entry name" value="DEADc"/>
    <property type="match status" value="1"/>
</dbReference>
<dbReference type="PROSITE" id="PS51194">
    <property type="entry name" value="HELICASE_CTER"/>
    <property type="match status" value="1"/>
</dbReference>
<name>C9REW4_METVM</name>
<proteinExistence type="inferred from homology"/>
<evidence type="ECO:0000256" key="2">
    <source>
        <dbReference type="ARBA" id="ARBA00022801"/>
    </source>
</evidence>
<keyword evidence="1 6" id="KW-0547">Nucleotide-binding</keyword>
<dbReference type="InterPro" id="IPR014014">
    <property type="entry name" value="RNA_helicase_DEAD_Q_motif"/>
</dbReference>
<dbReference type="STRING" id="579137.Metvu_0249"/>
<dbReference type="CDD" id="cd18787">
    <property type="entry name" value="SF2_C_DEAD"/>
    <property type="match status" value="1"/>
</dbReference>
<dbReference type="Pfam" id="PF00270">
    <property type="entry name" value="DEAD"/>
    <property type="match status" value="1"/>
</dbReference>
<dbReference type="PROSITE" id="PS51195">
    <property type="entry name" value="Q_MOTIF"/>
    <property type="match status" value="1"/>
</dbReference>
<dbReference type="InterPro" id="IPR011545">
    <property type="entry name" value="DEAD/DEAH_box_helicase_dom"/>
</dbReference>
<feature type="region of interest" description="Disordered" evidence="7">
    <location>
        <begin position="377"/>
        <end position="404"/>
    </location>
</feature>
<accession>C9REW4</accession>
<feature type="short sequence motif" description="Q motif" evidence="5">
    <location>
        <begin position="6"/>
        <end position="34"/>
    </location>
</feature>
<dbReference type="Proteomes" id="UP000002063">
    <property type="component" value="Chromosome"/>
</dbReference>